<gene>
    <name evidence="16" type="primary">oadG</name>
    <name evidence="18" type="ORF">C2869_17160</name>
</gene>
<evidence type="ECO:0000256" key="7">
    <source>
        <dbReference type="ARBA" id="ARBA00022475"/>
    </source>
</evidence>
<keyword evidence="6 16" id="KW-0813">Transport</keyword>
<protein>
    <recommendedName>
        <fullName evidence="16">Probable oxaloacetate decarboxylase gamma chain</fullName>
        <ecNumber evidence="16">7.2.4.2</ecNumber>
    </recommendedName>
</protein>
<evidence type="ECO:0000256" key="5">
    <source>
        <dbReference type="ARBA" id="ARBA00011869"/>
    </source>
</evidence>
<evidence type="ECO:0000256" key="17">
    <source>
        <dbReference type="RuleBase" id="RU004278"/>
    </source>
</evidence>
<evidence type="ECO:0000256" key="10">
    <source>
        <dbReference type="ARBA" id="ARBA00022989"/>
    </source>
</evidence>
<evidence type="ECO:0000256" key="13">
    <source>
        <dbReference type="ARBA" id="ARBA00023136"/>
    </source>
</evidence>
<dbReference type="Proteomes" id="UP000244441">
    <property type="component" value="Chromosome"/>
</dbReference>
<dbReference type="EMBL" id="CP026604">
    <property type="protein sequence ID" value="AWB69064.1"/>
    <property type="molecule type" value="Genomic_DNA"/>
</dbReference>
<evidence type="ECO:0000256" key="4">
    <source>
        <dbReference type="ARBA" id="ARBA00005844"/>
    </source>
</evidence>
<dbReference type="GO" id="GO:0015451">
    <property type="term" value="F:decarboxylation-driven active transmembrane transporter activity"/>
    <property type="evidence" value="ECO:0007669"/>
    <property type="project" value="UniProtKB-EC"/>
</dbReference>
<dbReference type="RefSeq" id="WP_108605103.1">
    <property type="nucleotide sequence ID" value="NZ_CP026604.1"/>
</dbReference>
<keyword evidence="11 16" id="KW-0915">Sodium</keyword>
<proteinExistence type="inferred from homology"/>
<evidence type="ECO:0000256" key="6">
    <source>
        <dbReference type="ARBA" id="ARBA00022448"/>
    </source>
</evidence>
<comment type="cofactor">
    <cofactor evidence="1 16 17">
        <name>Na(+)</name>
        <dbReference type="ChEBI" id="CHEBI:29101"/>
    </cofactor>
</comment>
<sequence>MENLSSTLLEAANLMLVGMVVVFGFLSLLIVCIQLMSKAFAGEVETSVTQPSRRPAVQNDQARAAQTTAAISAAIHKHRQK</sequence>
<organism evidence="18 19">
    <name type="scientific">Saccharobesus litoralis</name>
    <dbReference type="NCBI Taxonomy" id="2172099"/>
    <lineage>
        <taxon>Bacteria</taxon>
        <taxon>Pseudomonadati</taxon>
        <taxon>Pseudomonadota</taxon>
        <taxon>Gammaproteobacteria</taxon>
        <taxon>Alteromonadales</taxon>
        <taxon>Alteromonadaceae</taxon>
        <taxon>Saccharobesus</taxon>
    </lineage>
</organism>
<comment type="similarity">
    <text evidence="4 16 17">Belongs to the OadG family.</text>
</comment>
<keyword evidence="14 16" id="KW-0739">Sodium transport</keyword>
<keyword evidence="13 16" id="KW-0472">Membrane</keyword>
<comment type="subcellular location">
    <subcellularLocation>
        <location evidence="3 16 17">Cell membrane</location>
        <topology evidence="3 16 17">Single-pass membrane protein</topology>
    </subcellularLocation>
</comment>
<evidence type="ECO:0000256" key="9">
    <source>
        <dbReference type="ARBA" id="ARBA00022967"/>
    </source>
</evidence>
<dbReference type="KEGG" id="cate:C2869_17160"/>
<comment type="function">
    <text evidence="2 16 17">Catalyzes the decarboxylation of oxaloacetate coupled to Na(+) translocation.</text>
</comment>
<dbReference type="EC" id="7.2.4.2" evidence="16"/>
<evidence type="ECO:0000256" key="12">
    <source>
        <dbReference type="ARBA" id="ARBA00023065"/>
    </source>
</evidence>
<dbReference type="GO" id="GO:0005886">
    <property type="term" value="C:plasma membrane"/>
    <property type="evidence" value="ECO:0007669"/>
    <property type="project" value="UniProtKB-SubCell"/>
</dbReference>
<comment type="catalytic activity">
    <reaction evidence="15 16 17">
        <text>oxaloacetate + 2 Na(+)(in) + H(+) = pyruvate + 2 Na(+)(out) + CO2</text>
        <dbReference type="Rhea" id="RHEA:57724"/>
        <dbReference type="ChEBI" id="CHEBI:15361"/>
        <dbReference type="ChEBI" id="CHEBI:15378"/>
        <dbReference type="ChEBI" id="CHEBI:16452"/>
        <dbReference type="ChEBI" id="CHEBI:16526"/>
        <dbReference type="ChEBI" id="CHEBI:29101"/>
        <dbReference type="EC" id="7.2.4.2"/>
    </reaction>
</comment>
<comment type="subunit">
    <text evidence="5 16">Heterotrimer of an alpha, a beta and a gamma subunit.</text>
</comment>
<evidence type="ECO:0000313" key="18">
    <source>
        <dbReference type="EMBL" id="AWB69064.1"/>
    </source>
</evidence>
<dbReference type="Pfam" id="PF04277">
    <property type="entry name" value="OAD_gamma"/>
    <property type="match status" value="1"/>
</dbReference>
<dbReference type="AlphaFoldDB" id="A0A2S0VXX5"/>
<keyword evidence="9 16" id="KW-1278">Translocase</keyword>
<dbReference type="InterPro" id="IPR005899">
    <property type="entry name" value="Na_pump_deCOase"/>
</dbReference>
<evidence type="ECO:0000256" key="8">
    <source>
        <dbReference type="ARBA" id="ARBA00022692"/>
    </source>
</evidence>
<reference evidence="18 19" key="1">
    <citation type="submission" date="2018-01" db="EMBL/GenBank/DDBJ databases">
        <title>Genome sequence of a Cantenovulum-like bacteria.</title>
        <authorList>
            <person name="Tan W.R."/>
            <person name="Lau N.-S."/>
            <person name="Go F."/>
            <person name="Amirul A.-A.A."/>
        </authorList>
    </citation>
    <scope>NUCLEOTIDE SEQUENCE [LARGE SCALE GENOMIC DNA]</scope>
    <source>
        <strain evidence="18 19">CCB-QB4</strain>
    </source>
</reference>
<dbReference type="OrthoDB" id="6215597at2"/>
<keyword evidence="19" id="KW-1185">Reference proteome</keyword>
<evidence type="ECO:0000256" key="3">
    <source>
        <dbReference type="ARBA" id="ARBA00004162"/>
    </source>
</evidence>
<evidence type="ECO:0000256" key="1">
    <source>
        <dbReference type="ARBA" id="ARBA00001959"/>
    </source>
</evidence>
<accession>A0A2S0VXX5</accession>
<evidence type="ECO:0000313" key="19">
    <source>
        <dbReference type="Proteomes" id="UP000244441"/>
    </source>
</evidence>
<dbReference type="GO" id="GO:0036376">
    <property type="term" value="P:sodium ion export across plasma membrane"/>
    <property type="evidence" value="ECO:0007669"/>
    <property type="project" value="InterPro"/>
</dbReference>
<dbReference type="NCBIfam" id="TIGR01195">
    <property type="entry name" value="oadG_fam"/>
    <property type="match status" value="1"/>
</dbReference>
<keyword evidence="10 16" id="KW-1133">Transmembrane helix</keyword>
<dbReference type="InterPro" id="IPR023424">
    <property type="entry name" value="OadG"/>
</dbReference>
<keyword evidence="12 16" id="KW-0406">Ion transport</keyword>
<evidence type="ECO:0000256" key="16">
    <source>
        <dbReference type="HAMAP-Rule" id="MF_00404"/>
    </source>
</evidence>
<dbReference type="HAMAP" id="MF_00404">
    <property type="entry name" value="OadG"/>
    <property type="match status" value="1"/>
</dbReference>
<keyword evidence="7 16" id="KW-1003">Cell membrane</keyword>
<evidence type="ECO:0000256" key="14">
    <source>
        <dbReference type="ARBA" id="ARBA00023201"/>
    </source>
</evidence>
<evidence type="ECO:0000256" key="11">
    <source>
        <dbReference type="ARBA" id="ARBA00023053"/>
    </source>
</evidence>
<dbReference type="GO" id="GO:0015081">
    <property type="term" value="F:sodium ion transmembrane transporter activity"/>
    <property type="evidence" value="ECO:0007669"/>
    <property type="project" value="UniProtKB-UniRule"/>
</dbReference>
<evidence type="ECO:0000256" key="2">
    <source>
        <dbReference type="ARBA" id="ARBA00003002"/>
    </source>
</evidence>
<name>A0A2S0VXX5_9ALTE</name>
<dbReference type="GO" id="GO:0008948">
    <property type="term" value="F:oxaloacetate decarboxylase activity"/>
    <property type="evidence" value="ECO:0007669"/>
    <property type="project" value="UniProtKB-UniRule"/>
</dbReference>
<keyword evidence="8 16" id="KW-0812">Transmembrane</keyword>
<evidence type="ECO:0000256" key="15">
    <source>
        <dbReference type="ARBA" id="ARBA00048176"/>
    </source>
</evidence>
<feature type="transmembrane region" description="Helical" evidence="16 17">
    <location>
        <begin position="12"/>
        <end position="33"/>
    </location>
</feature>